<protein>
    <recommendedName>
        <fullName evidence="4">At3g05675-like ankyrin-like domain-containing protein</fullName>
    </recommendedName>
</protein>
<evidence type="ECO:0000313" key="6">
    <source>
        <dbReference type="Proteomes" id="UP000243459"/>
    </source>
</evidence>
<proteinExistence type="predicted"/>
<dbReference type="EMBL" id="CM007387">
    <property type="protein sequence ID" value="ONK64153.1"/>
    <property type="molecule type" value="Genomic_DNA"/>
</dbReference>
<dbReference type="InterPro" id="IPR038920">
    <property type="entry name" value="At3g05675-like"/>
</dbReference>
<evidence type="ECO:0000256" key="2">
    <source>
        <dbReference type="ARBA" id="ARBA00004906"/>
    </source>
</evidence>
<sequence length="228" mass="25726">MRSLRRSVYRLLVRHTGRLASSAPPPSGPTSRGATTLFRFALMGLFRDINNRSSSRLLSFSGPGLGLEEELESEKLAHEVLWIVNKMMMCEIVEEAIVSWGLEDRLAALSLTANARVQGPIVKISAILLQELARGEWEAPREVKFRILLLWLPVLCYASNGVTRPVLMGLERLEIEVAIEGLILSLPLEDQEAILGNWLKDFAVIDSDWPNLQRCFDCWCRNSRKLLL</sequence>
<dbReference type="AlphaFoldDB" id="A0A5P1EEE6"/>
<dbReference type="OMA" id="MAACESI"/>
<dbReference type="PANTHER" id="PTHR31060">
    <property type="entry name" value="OSJNBA0011J08.25 PROTEIN-RELATED"/>
    <property type="match status" value="1"/>
</dbReference>
<dbReference type="PANTHER" id="PTHR31060:SF31">
    <property type="entry name" value="BTB_POZ DOMAIN PROTEIN"/>
    <property type="match status" value="1"/>
</dbReference>
<dbReference type="UniPathway" id="UPA00143"/>
<dbReference type="Pfam" id="PF25553">
    <property type="entry name" value="BTB-POZ_ANK-like"/>
    <property type="match status" value="1"/>
</dbReference>
<dbReference type="GO" id="GO:0016567">
    <property type="term" value="P:protein ubiquitination"/>
    <property type="evidence" value="ECO:0007669"/>
    <property type="project" value="UniProtKB-UniPathway"/>
</dbReference>
<comment type="function">
    <text evidence="1">May act as a substrate-specific adapter of an E3 ubiquitin-protein ligase complex (CUL3-RBX1-BTB) which mediates the ubiquitination and subsequent proteasomal degradation of target proteins.</text>
</comment>
<evidence type="ECO:0000313" key="5">
    <source>
        <dbReference type="EMBL" id="ONK64153.1"/>
    </source>
</evidence>
<organism evidence="5 6">
    <name type="scientific">Asparagus officinalis</name>
    <name type="common">Garden asparagus</name>
    <dbReference type="NCBI Taxonomy" id="4686"/>
    <lineage>
        <taxon>Eukaryota</taxon>
        <taxon>Viridiplantae</taxon>
        <taxon>Streptophyta</taxon>
        <taxon>Embryophyta</taxon>
        <taxon>Tracheophyta</taxon>
        <taxon>Spermatophyta</taxon>
        <taxon>Magnoliopsida</taxon>
        <taxon>Liliopsida</taxon>
        <taxon>Asparagales</taxon>
        <taxon>Asparagaceae</taxon>
        <taxon>Asparagoideae</taxon>
        <taxon>Asparagus</taxon>
    </lineage>
</organism>
<comment type="pathway">
    <text evidence="2">Protein modification; protein ubiquitination.</text>
</comment>
<dbReference type="InterPro" id="IPR058039">
    <property type="entry name" value="At3g05675-like_ankyrin"/>
</dbReference>
<keyword evidence="3" id="KW-0833">Ubl conjugation pathway</keyword>
<gene>
    <name evidence="5" type="ORF">A4U43_C07F22650</name>
</gene>
<name>A0A5P1EEE6_ASPOF</name>
<dbReference type="Gramene" id="ONK64153">
    <property type="protein sequence ID" value="ONK64153"/>
    <property type="gene ID" value="A4U43_C07F22650"/>
</dbReference>
<accession>A0A5P1EEE6</accession>
<dbReference type="Proteomes" id="UP000243459">
    <property type="component" value="Chromosome 7"/>
</dbReference>
<evidence type="ECO:0000259" key="4">
    <source>
        <dbReference type="Pfam" id="PF25553"/>
    </source>
</evidence>
<evidence type="ECO:0000256" key="1">
    <source>
        <dbReference type="ARBA" id="ARBA00002668"/>
    </source>
</evidence>
<feature type="domain" description="At3g05675-like ankyrin-like" evidence="4">
    <location>
        <begin position="77"/>
        <end position="223"/>
    </location>
</feature>
<evidence type="ECO:0000256" key="3">
    <source>
        <dbReference type="ARBA" id="ARBA00022786"/>
    </source>
</evidence>
<reference evidence="6" key="1">
    <citation type="journal article" date="2017" name="Nat. Commun.">
        <title>The asparagus genome sheds light on the origin and evolution of a young Y chromosome.</title>
        <authorList>
            <person name="Harkess A."/>
            <person name="Zhou J."/>
            <person name="Xu C."/>
            <person name="Bowers J.E."/>
            <person name="Van der Hulst R."/>
            <person name="Ayyampalayam S."/>
            <person name="Mercati F."/>
            <person name="Riccardi P."/>
            <person name="McKain M.R."/>
            <person name="Kakrana A."/>
            <person name="Tang H."/>
            <person name="Ray J."/>
            <person name="Groenendijk J."/>
            <person name="Arikit S."/>
            <person name="Mathioni S.M."/>
            <person name="Nakano M."/>
            <person name="Shan H."/>
            <person name="Telgmann-Rauber A."/>
            <person name="Kanno A."/>
            <person name="Yue Z."/>
            <person name="Chen H."/>
            <person name="Li W."/>
            <person name="Chen Y."/>
            <person name="Xu X."/>
            <person name="Zhang Y."/>
            <person name="Luo S."/>
            <person name="Chen H."/>
            <person name="Gao J."/>
            <person name="Mao Z."/>
            <person name="Pires J.C."/>
            <person name="Luo M."/>
            <person name="Kudrna D."/>
            <person name="Wing R.A."/>
            <person name="Meyers B.C."/>
            <person name="Yi K."/>
            <person name="Kong H."/>
            <person name="Lavrijsen P."/>
            <person name="Sunseri F."/>
            <person name="Falavigna A."/>
            <person name="Ye Y."/>
            <person name="Leebens-Mack J.H."/>
            <person name="Chen G."/>
        </authorList>
    </citation>
    <scope>NUCLEOTIDE SEQUENCE [LARGE SCALE GENOMIC DNA]</scope>
    <source>
        <strain evidence="6">cv. DH0086</strain>
    </source>
</reference>
<keyword evidence="6" id="KW-1185">Reference proteome</keyword>